<evidence type="ECO:0000313" key="13">
    <source>
        <dbReference type="EMBL" id="QND79488.1"/>
    </source>
</evidence>
<accession>A0ABX6R8A2</accession>
<dbReference type="NCBIfam" id="TIGR01782">
    <property type="entry name" value="TonB-Xanth-Caul"/>
    <property type="match status" value="1"/>
</dbReference>
<feature type="domain" description="TonB-dependent receptor plug" evidence="12">
    <location>
        <begin position="56"/>
        <end position="174"/>
    </location>
</feature>
<dbReference type="InterPro" id="IPR037066">
    <property type="entry name" value="Plug_dom_sf"/>
</dbReference>
<dbReference type="CDD" id="cd01347">
    <property type="entry name" value="ligand_gated_channel"/>
    <property type="match status" value="1"/>
</dbReference>
<feature type="chain" id="PRO_5047191485" evidence="10">
    <location>
        <begin position="25"/>
        <end position="910"/>
    </location>
</feature>
<evidence type="ECO:0000256" key="2">
    <source>
        <dbReference type="ARBA" id="ARBA00022448"/>
    </source>
</evidence>
<evidence type="ECO:0000256" key="10">
    <source>
        <dbReference type="SAM" id="SignalP"/>
    </source>
</evidence>
<evidence type="ECO:0000256" key="6">
    <source>
        <dbReference type="ARBA" id="ARBA00023136"/>
    </source>
</evidence>
<keyword evidence="13" id="KW-0675">Receptor</keyword>
<reference evidence="13 14" key="1">
    <citation type="submission" date="2020-08" db="EMBL/GenBank/DDBJ databases">
        <title>Streptomycin resistant and MDR strain, P. mexicana.</title>
        <authorList>
            <person name="Ganesh-kumar S."/>
            <person name="Zhe T."/>
            <person name="Yu Z."/>
            <person name="Min Y."/>
        </authorList>
    </citation>
    <scope>NUCLEOTIDE SEQUENCE [LARGE SCALE GENOMIC DNA]</scope>
    <source>
        <strain evidence="13 14">GTZY</strain>
    </source>
</reference>
<dbReference type="RefSeq" id="WP_185894822.1">
    <property type="nucleotide sequence ID" value="NZ_CP060028.1"/>
</dbReference>
<dbReference type="Gene3D" id="2.40.170.20">
    <property type="entry name" value="TonB-dependent receptor, beta-barrel domain"/>
    <property type="match status" value="1"/>
</dbReference>
<dbReference type="InterPro" id="IPR012910">
    <property type="entry name" value="Plug_dom"/>
</dbReference>
<dbReference type="InterPro" id="IPR000531">
    <property type="entry name" value="Beta-barrel_TonB"/>
</dbReference>
<dbReference type="Gene3D" id="2.170.130.10">
    <property type="entry name" value="TonB-dependent receptor, plug domain"/>
    <property type="match status" value="1"/>
</dbReference>
<dbReference type="InterPro" id="IPR010104">
    <property type="entry name" value="TonB_rcpt_bac"/>
</dbReference>
<organism evidence="13 14">
    <name type="scientific">Pseudoxanthomonas mexicana</name>
    <dbReference type="NCBI Taxonomy" id="128785"/>
    <lineage>
        <taxon>Bacteria</taxon>
        <taxon>Pseudomonadati</taxon>
        <taxon>Pseudomonadota</taxon>
        <taxon>Gammaproteobacteria</taxon>
        <taxon>Lysobacterales</taxon>
        <taxon>Lysobacteraceae</taxon>
        <taxon>Pseudoxanthomonas</taxon>
    </lineage>
</organism>
<evidence type="ECO:0000256" key="8">
    <source>
        <dbReference type="PROSITE-ProRule" id="PRU01360"/>
    </source>
</evidence>
<evidence type="ECO:0000259" key="11">
    <source>
        <dbReference type="Pfam" id="PF00593"/>
    </source>
</evidence>
<feature type="signal peptide" evidence="10">
    <location>
        <begin position="1"/>
        <end position="24"/>
    </location>
</feature>
<protein>
    <submittedName>
        <fullName evidence="13">TonB-dependent receptor</fullName>
    </submittedName>
</protein>
<evidence type="ECO:0000256" key="3">
    <source>
        <dbReference type="ARBA" id="ARBA00022452"/>
    </source>
</evidence>
<keyword evidence="2 8" id="KW-0813">Transport</keyword>
<keyword evidence="3 8" id="KW-1134">Transmembrane beta strand</keyword>
<sequence>MTYRRSILSAAIVTCLGVAVQAHAQDAQPTGTQATDLDTVVVTGIRGSIEKALDAKRDAATHVEVVTAEDIGKLPAKNVADTLRQLPGVNIASSSASEGGFDEADRVSLRGTNPSLTQTLVNGHTIGTGDWFVLSQVGNVGRSVSYSLYPSEIVDRVVVHKTSEAKLVEGGTAGSVNIITRRPLQFAEPLTIQGSIGAVHSDLPGDTKPQLDALLNWRNDEGTAGFLVQVFNEQRSLRRDGQEVVGGYGTIAEFEADGVTRTPVATSNPDLVGVLYPNLIGAALFEQVRKRQGGVANIEAKVTDDLTLNVNAFYSRLKADNYNRNYMMWASQFINARAPSSYTIENGVLTSATYAPDTTSTAVTPYGVYDMISRPGAESTSKYIALDAEWNASDALKFVFQLGSTKGNGSSPTQDVLETGIAGNAGASWSMNGVGNPIDWSLGGTNTAANHLPQNGWIFGAQGIDVLDKEDWASADGQFFFQSDVLSSLDFGYRFATHERSNDFSLAQGPNWASNWTDINAYPAAGGAYPGDFGVGGNVPSGIWYYTPAQLAELNARFANRNNPERFYFSDVYGVEEDINAVYAQLNFRGDRWSGNAGLRYVQTETDVHYNQALAVNSGIPGAITGSAFGDYLPVVVNNDYNELLPSVNFKFELTDSLVARVSGSKTMTRPDFSALAGSLTLNDLTHEGSGGNPNLDPLVSTNFDASIEWYFAPRALLAASVFSMDMDGYVDFGNVIVQYKDQQASQAAGTDVYSDYLVSIPVNSNGKARGVELTYEQPIGENFGINANYTYVDGEADGGKPLNGTSENTYNLSAWYENDRFNARINYSYRSSFYAGVSRADNFYQDDFDTVSASLGFKATDWLTISLDGLNLNNPKLKYYTENDAVPGYLPHAFYSNGRQYYLNFRFKF</sequence>
<dbReference type="PANTHER" id="PTHR40980">
    <property type="entry name" value="PLUG DOMAIN-CONTAINING PROTEIN"/>
    <property type="match status" value="1"/>
</dbReference>
<dbReference type="Proteomes" id="UP000515506">
    <property type="component" value="Chromosome"/>
</dbReference>
<evidence type="ECO:0000259" key="12">
    <source>
        <dbReference type="Pfam" id="PF07715"/>
    </source>
</evidence>
<dbReference type="PANTHER" id="PTHR40980:SF3">
    <property type="entry name" value="TONB-DEPENDENT RECEPTOR-LIKE BETA-BARREL DOMAIN-CONTAINING PROTEIN"/>
    <property type="match status" value="1"/>
</dbReference>
<dbReference type="Pfam" id="PF00593">
    <property type="entry name" value="TonB_dep_Rec_b-barrel"/>
    <property type="match status" value="1"/>
</dbReference>
<evidence type="ECO:0000256" key="7">
    <source>
        <dbReference type="ARBA" id="ARBA00023237"/>
    </source>
</evidence>
<keyword evidence="7 8" id="KW-0998">Cell outer membrane</keyword>
<keyword evidence="4 8" id="KW-0812">Transmembrane</keyword>
<proteinExistence type="inferred from homology"/>
<comment type="subcellular location">
    <subcellularLocation>
        <location evidence="1 8">Cell outer membrane</location>
        <topology evidence="1 8">Multi-pass membrane protein</topology>
    </subcellularLocation>
</comment>
<keyword evidence="5 9" id="KW-0798">TonB box</keyword>
<keyword evidence="14" id="KW-1185">Reference proteome</keyword>
<keyword evidence="10" id="KW-0732">Signal</keyword>
<dbReference type="SUPFAM" id="SSF56935">
    <property type="entry name" value="Porins"/>
    <property type="match status" value="1"/>
</dbReference>
<dbReference type="InterPro" id="IPR039426">
    <property type="entry name" value="TonB-dep_rcpt-like"/>
</dbReference>
<dbReference type="InterPro" id="IPR036942">
    <property type="entry name" value="Beta-barrel_TonB_sf"/>
</dbReference>
<dbReference type="Pfam" id="PF07715">
    <property type="entry name" value="Plug"/>
    <property type="match status" value="1"/>
</dbReference>
<evidence type="ECO:0000256" key="4">
    <source>
        <dbReference type="ARBA" id="ARBA00022692"/>
    </source>
</evidence>
<dbReference type="EMBL" id="CP060028">
    <property type="protein sequence ID" value="QND79488.1"/>
    <property type="molecule type" value="Genomic_DNA"/>
</dbReference>
<evidence type="ECO:0000313" key="14">
    <source>
        <dbReference type="Proteomes" id="UP000515506"/>
    </source>
</evidence>
<name>A0ABX6R8A2_PSEMX</name>
<evidence type="ECO:0000256" key="5">
    <source>
        <dbReference type="ARBA" id="ARBA00023077"/>
    </source>
</evidence>
<keyword evidence="6 8" id="KW-0472">Membrane</keyword>
<gene>
    <name evidence="13" type="ORF">H4W19_14185</name>
</gene>
<dbReference type="PROSITE" id="PS52016">
    <property type="entry name" value="TONB_DEPENDENT_REC_3"/>
    <property type="match status" value="1"/>
</dbReference>
<feature type="domain" description="TonB-dependent receptor-like beta-barrel" evidence="11">
    <location>
        <begin position="423"/>
        <end position="873"/>
    </location>
</feature>
<evidence type="ECO:0000256" key="9">
    <source>
        <dbReference type="RuleBase" id="RU003357"/>
    </source>
</evidence>
<evidence type="ECO:0000256" key="1">
    <source>
        <dbReference type="ARBA" id="ARBA00004571"/>
    </source>
</evidence>
<comment type="similarity">
    <text evidence="8 9">Belongs to the TonB-dependent receptor family.</text>
</comment>